<keyword evidence="3" id="KW-1185">Reference proteome</keyword>
<protein>
    <submittedName>
        <fullName evidence="4">Uncharacterized protein LOC116413513</fullName>
    </submittedName>
</protein>
<accession>A0ABM3N658</accession>
<gene>
    <name evidence="4" type="primary">LOC116413513</name>
</gene>
<feature type="compositionally biased region" description="Basic and acidic residues" evidence="2">
    <location>
        <begin position="521"/>
        <end position="619"/>
    </location>
</feature>
<feature type="region of interest" description="Disordered" evidence="2">
    <location>
        <begin position="495"/>
        <end position="619"/>
    </location>
</feature>
<dbReference type="Proteomes" id="UP001652740">
    <property type="component" value="Unplaced"/>
</dbReference>
<dbReference type="GeneID" id="116413513"/>
<organism evidence="3 4">
    <name type="scientific">Galleria mellonella</name>
    <name type="common">Greater wax moth</name>
    <dbReference type="NCBI Taxonomy" id="7137"/>
    <lineage>
        <taxon>Eukaryota</taxon>
        <taxon>Metazoa</taxon>
        <taxon>Ecdysozoa</taxon>
        <taxon>Arthropoda</taxon>
        <taxon>Hexapoda</taxon>
        <taxon>Insecta</taxon>
        <taxon>Pterygota</taxon>
        <taxon>Neoptera</taxon>
        <taxon>Endopterygota</taxon>
        <taxon>Lepidoptera</taxon>
        <taxon>Glossata</taxon>
        <taxon>Ditrysia</taxon>
        <taxon>Pyraloidea</taxon>
        <taxon>Pyralidae</taxon>
        <taxon>Galleriinae</taxon>
        <taxon>Galleria</taxon>
    </lineage>
</organism>
<evidence type="ECO:0000313" key="4">
    <source>
        <dbReference type="RefSeq" id="XP_052759045.1"/>
    </source>
</evidence>
<feature type="compositionally biased region" description="Polar residues" evidence="2">
    <location>
        <begin position="496"/>
        <end position="520"/>
    </location>
</feature>
<proteinExistence type="predicted"/>
<sequence length="1237" mass="144134">MTILRGEWDYPKNINCLRCKYIMAHAQKLLERIDSIDKKNIVAICEHCRLKGTRSFCYVCNEIVKKFRTSTIQQKESKERLKNRMNKIQNLLKESLSNDKSKRPSHFYSDFDINKIYQESPKLKQQSDVGEIAIKKYKCPSIQVVPVIDNLCDVKLQDTLKNKTETSYHQLQKHEKQITFLESSTNKSDVLSDDNILLMNNESYPQSDREILYDTSKLIKSKTNSEKFERNAVDSYLKIAKQLFPYSIKKINDGDFDTTIVGLRPNLKSVSTTTLKYNVKKDIKSISDQITATNKTQQSSMSFENNYINKQKIKQMNYSTPITKYLSQESLQTSITGVPENLLKENFSFIFPKVIKKDKKILKRVSSTELIKETKYKVVAKAKEDELKRIERIRRKKEKNEKKKIKRKETQDNIRLNVKSKTLDAKIKHSSEESVLNKLKSIEMGSIKTVIPDEDFKPDINFSKQAGKDTKLAVSEKDSKSKILSINRKESKKEYNLTNKNIDKMNTNIDVQNQNKNLKQGNDENDKSEKEMQAEEEKQKLKKELQEKEEMIKLSKEMQGKAATDKLSKETRGKYITDKLKKETQHKEETDAKRKEKEGKEKNDKLSKDMPEKIKKESKEIKIEQNKNIREKEVKDDVTPLQKTKIVETYDDKMKIQHKYEGKKRDTDKVTEEQAKLELKKMFVNQIENKFELEPKKVNKNIEMLNTKELTLEQIKSKRDSSDNLILDMVKIKKSKEKDEILKPISKCHISELEIKRGRTRASKKKGCIRYTSSDIDLDIESTLKIDKEVIDIIVGDKIVKCKSQLPERRKEKELSPILFKSTFKEKSVIEHKTDIVIPEETELRANTLSTKRTKTDQEVPKGIIRYALSDRTFIYKGWTMLPTEKVVRKMNVYRMRPAHPEFDWFEHNKNKRFMQYDTGERLAEFDDNGRGQWYYRNGRLALDYYDAEEINAQQRFVIYSSGEPDNRGRSHPITILATFDYLGNGIVFDHAGKIRLKYNQTEGVVLDRNIGPVSHWKWHTLNDPPVLQQVMIDTQMAHKDSEILKLGSPADDKIRPDDEEMLAIEFDNFIKEKSKKLSEKFKPFQIKMKALKINEYFSLRVLDQANVYLIYRDGSTNLKLNIGMVLDHKEILDTDTAEVGEVSNNLERLPARTDSLAGLQRSVAYAQRIERSHVQRERRLRPTEPCASADQLTAAISRPLRLPSRTVSSSSRTNIGECQSKCRKPSTGLYYDTRII</sequence>
<dbReference type="RefSeq" id="XP_052759045.1">
    <property type="nucleotide sequence ID" value="XM_052903085.1"/>
</dbReference>
<feature type="coiled-coil region" evidence="1">
    <location>
        <begin position="380"/>
        <end position="413"/>
    </location>
</feature>
<keyword evidence="1" id="KW-0175">Coiled coil</keyword>
<name>A0ABM3N658_GALME</name>
<evidence type="ECO:0000256" key="1">
    <source>
        <dbReference type="SAM" id="Coils"/>
    </source>
</evidence>
<reference evidence="4" key="1">
    <citation type="submission" date="2025-08" db="UniProtKB">
        <authorList>
            <consortium name="RefSeq"/>
        </authorList>
    </citation>
    <scope>IDENTIFICATION</scope>
    <source>
        <tissue evidence="4">Whole larvae</tissue>
    </source>
</reference>
<evidence type="ECO:0000313" key="3">
    <source>
        <dbReference type="Proteomes" id="UP001652740"/>
    </source>
</evidence>
<evidence type="ECO:0000256" key="2">
    <source>
        <dbReference type="SAM" id="MobiDB-lite"/>
    </source>
</evidence>